<dbReference type="PANTHER" id="PTHR42252:SF1">
    <property type="entry name" value="DUF434 DOMAIN-CONTAINING PROTEIN"/>
    <property type="match status" value="1"/>
</dbReference>
<protein>
    <submittedName>
        <fullName evidence="3">DUF434 domain-containing protein</fullName>
    </submittedName>
</protein>
<dbReference type="EMBL" id="JAVDZE010000001">
    <property type="protein sequence ID" value="MDV3103719.1"/>
    <property type="molecule type" value="Genomic_DNA"/>
</dbReference>
<comment type="caution">
    <text evidence="3">The sequence shown here is derived from an EMBL/GenBank/DDBJ whole genome shotgun (WGS) entry which is preliminary data.</text>
</comment>
<dbReference type="AlphaFoldDB" id="A0AAE4SYG8"/>
<dbReference type="InterPro" id="IPR041652">
    <property type="entry name" value="DUF5616"/>
</dbReference>
<keyword evidence="4" id="KW-1185">Reference proteome</keyword>
<proteinExistence type="predicted"/>
<feature type="domain" description="DUF5616" evidence="2">
    <location>
        <begin position="63"/>
        <end position="196"/>
    </location>
</feature>
<dbReference type="Pfam" id="PF04256">
    <property type="entry name" value="DUF434"/>
    <property type="match status" value="1"/>
</dbReference>
<dbReference type="InterPro" id="IPR007368">
    <property type="entry name" value="DUF434"/>
</dbReference>
<dbReference type="Proteomes" id="UP001245683">
    <property type="component" value="Unassembled WGS sequence"/>
</dbReference>
<reference evidence="3 4" key="1">
    <citation type="submission" date="2023-08" db="EMBL/GenBank/DDBJ databases">
        <title>Draft genome sequence of Thermococcus waiotapuensis WT1T, a thermophilic sulphur-dependent archaeon from order Thermococcales.</title>
        <authorList>
            <person name="Manners S.H."/>
            <person name="Carere C.R."/>
            <person name="Dhami M.K."/>
            <person name="Dobson R.C.J."/>
            <person name="Stott M.B."/>
        </authorList>
    </citation>
    <scope>NUCLEOTIDE SEQUENCE [LARGE SCALE GENOMIC DNA]</scope>
    <source>
        <strain evidence="3 4">WT1</strain>
    </source>
</reference>
<gene>
    <name evidence="3" type="ORF">RBI02_04040</name>
</gene>
<organism evidence="3 4">
    <name type="scientific">Thermococcus waiotapuensis</name>
    <dbReference type="NCBI Taxonomy" id="90909"/>
    <lineage>
        <taxon>Archaea</taxon>
        <taxon>Methanobacteriati</taxon>
        <taxon>Methanobacteriota</taxon>
        <taxon>Thermococci</taxon>
        <taxon>Thermococcales</taxon>
        <taxon>Thermococcaceae</taxon>
        <taxon>Thermococcus</taxon>
    </lineage>
</organism>
<dbReference type="RefSeq" id="WP_315340714.1">
    <property type="nucleotide sequence ID" value="NZ_JAVDZE010000001.1"/>
</dbReference>
<dbReference type="Pfam" id="PF18481">
    <property type="entry name" value="DUF5616"/>
    <property type="match status" value="1"/>
</dbReference>
<sequence>MSLCEAYQDLKYLLNRGYRKKSALKFVADHHRLTIEERHLLARCVFPDPWIEEVRRKLLKPGELAGRVLAIDGFNVLITLESIVEGKAILCEDGLVRDLKYQGRYRLNESTEKLLTEITGALKKLGVAKAVFFYGKNVPKSGIVKALTEEALKKSGLPGEVHLVKSPDFELKGFEAVATADVGIISRVDHVFDLPGYVAGLSQKTIESFFEVIQ</sequence>
<evidence type="ECO:0000259" key="2">
    <source>
        <dbReference type="Pfam" id="PF18481"/>
    </source>
</evidence>
<accession>A0AAE4SYG8</accession>
<evidence type="ECO:0000259" key="1">
    <source>
        <dbReference type="Pfam" id="PF04256"/>
    </source>
</evidence>
<dbReference type="PANTHER" id="PTHR42252">
    <property type="entry name" value="DUF5616 DOMAIN-CONTAINING PROTEIN"/>
    <property type="match status" value="1"/>
</dbReference>
<feature type="domain" description="DUF434" evidence="1">
    <location>
        <begin position="2"/>
        <end position="57"/>
    </location>
</feature>
<name>A0AAE4SYG8_9EURY</name>
<evidence type="ECO:0000313" key="3">
    <source>
        <dbReference type="EMBL" id="MDV3103719.1"/>
    </source>
</evidence>
<evidence type="ECO:0000313" key="4">
    <source>
        <dbReference type="Proteomes" id="UP001245683"/>
    </source>
</evidence>